<evidence type="ECO:0000313" key="1">
    <source>
        <dbReference type="EMBL" id="CEG42516.1"/>
    </source>
</evidence>
<evidence type="ECO:0008006" key="3">
    <source>
        <dbReference type="Google" id="ProtNLM"/>
    </source>
</evidence>
<dbReference type="OMA" id="ENPDHKT"/>
<dbReference type="OrthoDB" id="128648at2759"/>
<evidence type="ECO:0000313" key="2">
    <source>
        <dbReference type="Proteomes" id="UP000054928"/>
    </source>
</evidence>
<dbReference type="RefSeq" id="XP_024578885.1">
    <property type="nucleotide sequence ID" value="XM_024728405.1"/>
</dbReference>
<protein>
    <recommendedName>
        <fullName evidence="3">RxLR effector protein</fullName>
    </recommendedName>
</protein>
<dbReference type="AlphaFoldDB" id="A0A0P1AMD0"/>
<sequence length="426" mass="49491">MSNMVKNIGKGSTRIKYDEYVMRVLLYDDLENALISPDMETFYNFCLKQNRDKKSKRLLSPIVPFLKKYGHNNVLDKLRGLAEREDYKQLMMKHLLQIQREVWVSKGMSINNVLDLLQFGDDLASAIRIERFDELKEYIILLGLKKYRNEALPSDYADNKLVNILTKHFGGEGNLVKQLSKAKSFVENANVVNNLESALFRIWLNVPVDLVWDRLRVGNNVYDALTSGKLEIVRRYFAHFFPSRPYLAIQEFLEQFGYDKVTVALAIAKLEPVTKEFATTMQRELLGYWKEEEISANVIVTRMKFKEDDDINISIIKLNTISHFIILLQPEPQLVKADNLWDLARLAAIALKGSYDPAKLKSGATRLLDAIFDVWSDRNVQPHELLTHFPIDEKANSVTTNDFIVLEYEKYREAEYLSIRPYEHPR</sequence>
<keyword evidence="2" id="KW-1185">Reference proteome</keyword>
<dbReference type="Proteomes" id="UP000054928">
    <property type="component" value="Unassembled WGS sequence"/>
</dbReference>
<dbReference type="EMBL" id="CCYD01000645">
    <property type="protein sequence ID" value="CEG42516.1"/>
    <property type="molecule type" value="Genomic_DNA"/>
</dbReference>
<reference evidence="2" key="1">
    <citation type="submission" date="2014-09" db="EMBL/GenBank/DDBJ databases">
        <authorList>
            <person name="Sharma Rahul"/>
            <person name="Thines Marco"/>
        </authorList>
    </citation>
    <scope>NUCLEOTIDE SEQUENCE [LARGE SCALE GENOMIC DNA]</scope>
</reference>
<name>A0A0P1AMD0_PLAHL</name>
<proteinExistence type="predicted"/>
<accession>A0A0P1AMD0</accession>
<organism evidence="1 2">
    <name type="scientific">Plasmopara halstedii</name>
    <name type="common">Downy mildew of sunflower</name>
    <dbReference type="NCBI Taxonomy" id="4781"/>
    <lineage>
        <taxon>Eukaryota</taxon>
        <taxon>Sar</taxon>
        <taxon>Stramenopiles</taxon>
        <taxon>Oomycota</taxon>
        <taxon>Peronosporomycetes</taxon>
        <taxon>Peronosporales</taxon>
        <taxon>Peronosporaceae</taxon>
        <taxon>Plasmopara</taxon>
    </lineage>
</organism>
<dbReference type="GeneID" id="36407839"/>